<feature type="chain" id="PRO_5011757091" evidence="2">
    <location>
        <begin position="18"/>
        <end position="357"/>
    </location>
</feature>
<evidence type="ECO:0000313" key="3">
    <source>
        <dbReference type="EMBL" id="SFS21125.1"/>
    </source>
</evidence>
<sequence>MIRLAIILLCLCSAVQAQETSRDAIAALNNAQEQLQRADTAEDRIAALTGAVLAFEAGLKMIRAAERDVGLQEIALSEDLAAQEARIADLVAMLTTISRSSEAVRQAHPGGPLASIRAGMLLADIAPVLEAEAAEVAGMLQSQQELRAEQREVSERLQSGLDQITAARRSLALAMDADQSLPFSFEDNDAEVAALAQSAENLAAFADRLAQTRPDPVQVLEPAGNLPLPVAGIILPTDGSGRPGVRIAAPPRALVTTPVAATVLFDGPLLDYGNIVILEPAPDVLFVIAGLEEVLASAGQILPADAPLGLLPDKQTYDDGILTENLGLAVGQRAQSLYLEVREGQSAVQTDRWFALE</sequence>
<dbReference type="GO" id="GO:0016787">
    <property type="term" value="F:hydrolase activity"/>
    <property type="evidence" value="ECO:0007669"/>
    <property type="project" value="UniProtKB-KW"/>
</dbReference>
<evidence type="ECO:0000256" key="2">
    <source>
        <dbReference type="SAM" id="SignalP"/>
    </source>
</evidence>
<keyword evidence="2" id="KW-0732">Signal</keyword>
<gene>
    <name evidence="3" type="ORF">SAMN05444714_2745</name>
</gene>
<dbReference type="EMBL" id="FOZM01000003">
    <property type="protein sequence ID" value="SFS21125.1"/>
    <property type="molecule type" value="Genomic_DNA"/>
</dbReference>
<proteinExistence type="predicted"/>
<dbReference type="InterPro" id="IPR011055">
    <property type="entry name" value="Dup_hybrid_motif"/>
</dbReference>
<organism evidence="3 4">
    <name type="scientific">Yoonia litorea</name>
    <dbReference type="NCBI Taxonomy" id="1123755"/>
    <lineage>
        <taxon>Bacteria</taxon>
        <taxon>Pseudomonadati</taxon>
        <taxon>Pseudomonadota</taxon>
        <taxon>Alphaproteobacteria</taxon>
        <taxon>Rhodobacterales</taxon>
        <taxon>Paracoccaceae</taxon>
        <taxon>Yoonia</taxon>
    </lineage>
</organism>
<evidence type="ECO:0000256" key="1">
    <source>
        <dbReference type="SAM" id="Coils"/>
    </source>
</evidence>
<accession>A0A1I6MZI7</accession>
<protein>
    <submittedName>
        <fullName evidence="3">Septal ring factor EnvC, activator of murein hydrolases AmiA and AmiB</fullName>
    </submittedName>
</protein>
<keyword evidence="1" id="KW-0175">Coiled coil</keyword>
<dbReference type="AlphaFoldDB" id="A0A1I6MZI7"/>
<dbReference type="Gene3D" id="2.70.70.10">
    <property type="entry name" value="Glucose Permease (Domain IIA)"/>
    <property type="match status" value="1"/>
</dbReference>
<feature type="coiled-coil region" evidence="1">
    <location>
        <begin position="14"/>
        <end position="51"/>
    </location>
</feature>
<keyword evidence="4" id="KW-1185">Reference proteome</keyword>
<evidence type="ECO:0000313" key="4">
    <source>
        <dbReference type="Proteomes" id="UP000198926"/>
    </source>
</evidence>
<reference evidence="3 4" key="1">
    <citation type="submission" date="2016-10" db="EMBL/GenBank/DDBJ databases">
        <authorList>
            <person name="de Groot N.N."/>
        </authorList>
    </citation>
    <scope>NUCLEOTIDE SEQUENCE [LARGE SCALE GENOMIC DNA]</scope>
    <source>
        <strain evidence="3 4">DSM 29433</strain>
    </source>
</reference>
<keyword evidence="3" id="KW-0378">Hydrolase</keyword>
<dbReference type="Proteomes" id="UP000198926">
    <property type="component" value="Unassembled WGS sequence"/>
</dbReference>
<dbReference type="OrthoDB" id="9809144at2"/>
<dbReference type="SUPFAM" id="SSF51261">
    <property type="entry name" value="Duplicated hybrid motif"/>
    <property type="match status" value="1"/>
</dbReference>
<feature type="signal peptide" evidence="2">
    <location>
        <begin position="1"/>
        <end position="17"/>
    </location>
</feature>
<dbReference type="STRING" id="1123755.SAMN05444714_2745"/>
<name>A0A1I6MZI7_9RHOB</name>